<sequence length="192" mass="21002">MVDAYGEFRGNRDVLAIGAGQDIMWRFENREERGGRDDVTGLHLLRPHEKFGDKDVEVALVGRANGMLEMLELDTWGRGEVLVGTILNNSSLSIYNIRQPDSVGEPARVVREASEVRFVHEQRWEISFLDHTKVVVGKASTKPIATHAIAPSGLTRGPVGGFSAKDCADMQSASVYVVEPLPKGSAVGARME</sequence>
<protein>
    <submittedName>
        <fullName evidence="1">Uncharacterized protein</fullName>
    </submittedName>
</protein>
<evidence type="ECO:0000313" key="2">
    <source>
        <dbReference type="Proteomes" id="UP001412239"/>
    </source>
</evidence>
<accession>A0A292PKF1</accession>
<gene>
    <name evidence="1" type="ORF">GSTUAT00008942001</name>
</gene>
<name>A0A292PKF1_9PEZI</name>
<keyword evidence="2" id="KW-1185">Reference proteome</keyword>
<reference evidence="1" key="1">
    <citation type="submission" date="2015-10" db="EMBL/GenBank/DDBJ databases">
        <authorList>
            <person name="Regsiter A."/>
            <person name="william w."/>
        </authorList>
    </citation>
    <scope>NUCLEOTIDE SEQUENCE</scope>
    <source>
        <strain evidence="1">Montdore</strain>
    </source>
</reference>
<dbReference type="Proteomes" id="UP001412239">
    <property type="component" value="Unassembled WGS sequence"/>
</dbReference>
<dbReference type="AlphaFoldDB" id="A0A292PKF1"/>
<organism evidence="1 2">
    <name type="scientific">Tuber aestivum</name>
    <name type="common">summer truffle</name>
    <dbReference type="NCBI Taxonomy" id="59557"/>
    <lineage>
        <taxon>Eukaryota</taxon>
        <taxon>Fungi</taxon>
        <taxon>Dikarya</taxon>
        <taxon>Ascomycota</taxon>
        <taxon>Pezizomycotina</taxon>
        <taxon>Pezizomycetes</taxon>
        <taxon>Pezizales</taxon>
        <taxon>Tuberaceae</taxon>
        <taxon>Tuber</taxon>
    </lineage>
</organism>
<evidence type="ECO:0000313" key="1">
    <source>
        <dbReference type="EMBL" id="CUS06977.1"/>
    </source>
</evidence>
<proteinExistence type="predicted"/>
<dbReference type="EMBL" id="LN891271">
    <property type="protein sequence ID" value="CUS06977.1"/>
    <property type="molecule type" value="Genomic_DNA"/>
</dbReference>